<dbReference type="RefSeq" id="WP_148404257.1">
    <property type="nucleotide sequence ID" value="NZ_VSKK01000003.1"/>
</dbReference>
<dbReference type="PROSITE" id="PS50850">
    <property type="entry name" value="MFS"/>
    <property type="match status" value="1"/>
</dbReference>
<feature type="transmembrane region" description="Helical" evidence="4">
    <location>
        <begin position="52"/>
        <end position="74"/>
    </location>
</feature>
<dbReference type="InterPro" id="IPR020846">
    <property type="entry name" value="MFS_dom"/>
</dbReference>
<dbReference type="CDD" id="cd17339">
    <property type="entry name" value="MFS_NIMT_CynX_like"/>
    <property type="match status" value="1"/>
</dbReference>
<dbReference type="PANTHER" id="PTHR23523">
    <property type="match status" value="1"/>
</dbReference>
<keyword evidence="1 4" id="KW-0812">Transmembrane</keyword>
<feature type="transmembrane region" description="Helical" evidence="4">
    <location>
        <begin position="173"/>
        <end position="194"/>
    </location>
</feature>
<comment type="caution">
    <text evidence="6">The sequence shown here is derived from an EMBL/GenBank/DDBJ whole genome shotgun (WGS) entry which is preliminary data.</text>
</comment>
<protein>
    <submittedName>
        <fullName evidence="6">MFS transporter</fullName>
    </submittedName>
</protein>
<evidence type="ECO:0000313" key="6">
    <source>
        <dbReference type="EMBL" id="TYB76278.1"/>
    </source>
</evidence>
<dbReference type="PANTHER" id="PTHR23523:SF2">
    <property type="entry name" value="2-NITROIMIDAZOLE TRANSPORTER"/>
    <property type="match status" value="1"/>
</dbReference>
<evidence type="ECO:0000313" key="7">
    <source>
        <dbReference type="Proteomes" id="UP000323720"/>
    </source>
</evidence>
<keyword evidence="7" id="KW-1185">Reference proteome</keyword>
<keyword evidence="3 4" id="KW-0472">Membrane</keyword>
<name>A0A5D0R6H9_9FLAO</name>
<evidence type="ECO:0000256" key="3">
    <source>
        <dbReference type="ARBA" id="ARBA00023136"/>
    </source>
</evidence>
<feature type="transmembrane region" description="Helical" evidence="4">
    <location>
        <begin position="250"/>
        <end position="269"/>
    </location>
</feature>
<accession>A0A5D0R6H9</accession>
<organism evidence="6 7">
    <name type="scientific">Bizionia myxarmorum</name>
    <dbReference type="NCBI Taxonomy" id="291186"/>
    <lineage>
        <taxon>Bacteria</taxon>
        <taxon>Pseudomonadati</taxon>
        <taxon>Bacteroidota</taxon>
        <taxon>Flavobacteriia</taxon>
        <taxon>Flavobacteriales</taxon>
        <taxon>Flavobacteriaceae</taxon>
        <taxon>Bizionia</taxon>
    </lineage>
</organism>
<keyword evidence="2 4" id="KW-1133">Transmembrane helix</keyword>
<reference evidence="6 7" key="1">
    <citation type="submission" date="2019-08" db="EMBL/GenBank/DDBJ databases">
        <title>Genomes of Antarctic Bizionia species.</title>
        <authorList>
            <person name="Bowman J.P."/>
        </authorList>
    </citation>
    <scope>NUCLEOTIDE SEQUENCE [LARGE SCALE GENOMIC DNA]</scope>
    <source>
        <strain evidence="6 7">ADA-4</strain>
    </source>
</reference>
<feature type="transmembrane region" description="Helical" evidence="4">
    <location>
        <begin position="81"/>
        <end position="100"/>
    </location>
</feature>
<dbReference type="InterPro" id="IPR036259">
    <property type="entry name" value="MFS_trans_sf"/>
</dbReference>
<feature type="transmembrane region" description="Helical" evidence="4">
    <location>
        <begin position="140"/>
        <end position="161"/>
    </location>
</feature>
<feature type="domain" description="Major facilitator superfamily (MFS) profile" evidence="5">
    <location>
        <begin position="15"/>
        <end position="395"/>
    </location>
</feature>
<feature type="transmembrane region" description="Helical" evidence="4">
    <location>
        <begin position="281"/>
        <end position="301"/>
    </location>
</feature>
<dbReference type="GO" id="GO:0022857">
    <property type="term" value="F:transmembrane transporter activity"/>
    <property type="evidence" value="ECO:0007669"/>
    <property type="project" value="InterPro"/>
</dbReference>
<evidence type="ECO:0000259" key="5">
    <source>
        <dbReference type="PROSITE" id="PS50850"/>
    </source>
</evidence>
<evidence type="ECO:0000256" key="1">
    <source>
        <dbReference type="ARBA" id="ARBA00022692"/>
    </source>
</evidence>
<dbReference type="Pfam" id="PF07690">
    <property type="entry name" value="MFS_1"/>
    <property type="match status" value="1"/>
</dbReference>
<dbReference type="AlphaFoldDB" id="A0A5D0R6H9"/>
<proteinExistence type="predicted"/>
<dbReference type="SUPFAM" id="SSF103473">
    <property type="entry name" value="MFS general substrate transporter"/>
    <property type="match status" value="1"/>
</dbReference>
<dbReference type="Gene3D" id="1.20.1250.20">
    <property type="entry name" value="MFS general substrate transporter like domains"/>
    <property type="match status" value="1"/>
</dbReference>
<evidence type="ECO:0000256" key="4">
    <source>
        <dbReference type="SAM" id="Phobius"/>
    </source>
</evidence>
<gene>
    <name evidence="6" type="ORF">ES674_11850</name>
</gene>
<dbReference type="EMBL" id="VSKK01000003">
    <property type="protein sequence ID" value="TYB76278.1"/>
    <property type="molecule type" value="Genomic_DNA"/>
</dbReference>
<feature type="transmembrane region" description="Helical" evidence="4">
    <location>
        <begin position="215"/>
        <end position="238"/>
    </location>
</feature>
<feature type="transmembrane region" description="Helical" evidence="4">
    <location>
        <begin position="340"/>
        <end position="362"/>
    </location>
</feature>
<feature type="transmembrane region" description="Helical" evidence="4">
    <location>
        <begin position="307"/>
        <end position="328"/>
    </location>
</feature>
<dbReference type="InterPro" id="IPR052524">
    <property type="entry name" value="MFS_Cyanate_Porter"/>
</dbReference>
<dbReference type="Proteomes" id="UP000323720">
    <property type="component" value="Unassembled WGS sequence"/>
</dbReference>
<feature type="transmembrane region" description="Helical" evidence="4">
    <location>
        <begin position="368"/>
        <end position="386"/>
    </location>
</feature>
<feature type="transmembrane region" description="Helical" evidence="4">
    <location>
        <begin position="106"/>
        <end position="128"/>
    </location>
</feature>
<sequence>MEQKDANGLNKTSRTLLLAGILFVAINLRPALSSIGPLIDMIRQDIGLSDTLLGLLTTLPLLAFGVVSTITPLFTKRFGIGNTLLGALILLASGILIRSSGGIFELYLGTILLGIAIAFGNVLIPALIKRNFPHKAGLVTSLYSGIMSLGASFAAGLSVPLAMELNLGWRGSLGIWAVLAVLAIIIWIPNIKRINRTPPRRSFKEAIKKLSGSKLVWKLALYMGLQSMAFYVILAWLPAILFDRGFDASYAGWMLSLSQATGIIGAIFIPIWAGSRKDQRLVILSLVIVEVIALIGLMIPGMGLTELWVGMIGMVLGGTFGLALLLIVLRSDDAETAAELSGIVQSIGYFIAATGPFIVGVIYDVTQVWNYALVLLLIVAFIKLFMGIDVGKDRKV</sequence>
<evidence type="ECO:0000256" key="2">
    <source>
        <dbReference type="ARBA" id="ARBA00022989"/>
    </source>
</evidence>
<dbReference type="OrthoDB" id="9797740at2"/>
<dbReference type="InterPro" id="IPR011701">
    <property type="entry name" value="MFS"/>
</dbReference>